<sequence length="834" mass="93290">MIYIILNIVCALFIIFFTHLIDTKTKSDNLGVSSFSVAMLVTAIESILFVLVLIMRYTNFEALIVPVMRICLALDGIAFVIVSFGIFEIGRPRKYLIISLIKYALVLFAVIISFFQFTTIDVSFEHGIVIASEYLIPAPAREFFPLTWTSLFTNLYRYVIPITGMLFLVILQEDKNATQLEKYQTSVMAEGILLMWAINLAIKFVSTSAPAFSLLYMYSYLFMYVVFYMALTKISVPSGKAMFVTLFKSLVSYILPAVAVGVLSMFLQPATGEYTKVFIAQFIAYSTVAVLFSLWISSVLSSSSRLYTADYEASLEKELAKIDYKESEMDQITAKMFEIMRRNVESSSMTVYILSGQNELDVAYSSNNMNIKIPLNNPMFDALLNINKSIVVKSQIEKQHDLAVAQKELEAFFAHTKSDALFILNEGHNIFGIITLGKKASGDHYKEYDYNVFVKLYSYFFVFGYYMRNISNKDVLGVVNREIKMSSQIITSIQENIDHVKTPKVDIGYMMVPAHNIGGEFIDMIRLTEKRHLFVVGDLSGKGIAASMNMVILKSIIRSYLAEVHDFKQLVVKLNTFVRDSLPKGTIFAGLFALIDFETDTMYYINCGIPALMMYTQVYNNVIEIQGSGHVLGFVKDLTPYVSVKTTKLNHGDIIMACTDGLIQSHSLRGEQFGKERVQQAVLDNSTYPAQRMAQFTFEGLLKFMSKEMEDDVSILVIKYEGLPEEKKETVEAPAEGEAVEATEAAAETTETVEAPAEETPAEEPVDTQMDAVADETVTPESVAAEMAAVAEAAAVEEPAEKKPAIPVDDMTMPEGFEMPDLSDLDAMMKEAGL</sequence>
<keyword evidence="3" id="KW-1133">Transmembrane helix</keyword>
<dbReference type="Proteomes" id="UP000182360">
    <property type="component" value="Unassembled WGS sequence"/>
</dbReference>
<evidence type="ECO:0000313" key="5">
    <source>
        <dbReference type="EMBL" id="SEQ40261.1"/>
    </source>
</evidence>
<proteinExistence type="predicted"/>
<evidence type="ECO:0000313" key="6">
    <source>
        <dbReference type="Proteomes" id="UP000182360"/>
    </source>
</evidence>
<reference evidence="5 6" key="1">
    <citation type="submission" date="2016-10" db="EMBL/GenBank/DDBJ databases">
        <authorList>
            <person name="de Groot N.N."/>
        </authorList>
    </citation>
    <scope>NUCLEOTIDE SEQUENCE [LARGE SCALE GENOMIC DNA]</scope>
    <source>
        <strain evidence="5 6">B25</strain>
    </source>
</reference>
<feature type="region of interest" description="Disordered" evidence="2">
    <location>
        <begin position="794"/>
        <end position="824"/>
    </location>
</feature>
<feature type="transmembrane region" description="Helical" evidence="3">
    <location>
        <begin position="243"/>
        <end position="266"/>
    </location>
</feature>
<dbReference type="EMBL" id="FOFU01000004">
    <property type="protein sequence ID" value="SEQ40261.1"/>
    <property type="molecule type" value="Genomic_DNA"/>
</dbReference>
<protein>
    <submittedName>
        <fullName evidence="5">Stage II sporulation protein E (SpoIIE)</fullName>
    </submittedName>
</protein>
<evidence type="ECO:0000256" key="3">
    <source>
        <dbReference type="SAM" id="Phobius"/>
    </source>
</evidence>
<feature type="transmembrane region" description="Helical" evidence="3">
    <location>
        <begin position="35"/>
        <end position="57"/>
    </location>
</feature>
<dbReference type="RefSeq" id="WP_074643016.1">
    <property type="nucleotide sequence ID" value="NZ_FOFU01000004.1"/>
</dbReference>
<name>A0A1H9FQN3_9SPIR</name>
<keyword evidence="3" id="KW-0812">Transmembrane</keyword>
<keyword evidence="3" id="KW-0472">Membrane</keyword>
<evidence type="ECO:0000256" key="1">
    <source>
        <dbReference type="ARBA" id="ARBA00022801"/>
    </source>
</evidence>
<dbReference type="GO" id="GO:0016791">
    <property type="term" value="F:phosphatase activity"/>
    <property type="evidence" value="ECO:0007669"/>
    <property type="project" value="TreeGrafter"/>
</dbReference>
<gene>
    <name evidence="5" type="ORF">SAMN04487977_104127</name>
</gene>
<evidence type="ECO:0000256" key="2">
    <source>
        <dbReference type="SAM" id="MobiDB-lite"/>
    </source>
</evidence>
<accession>A0A1H9FQN3</accession>
<dbReference type="AlphaFoldDB" id="A0A1H9FQN3"/>
<dbReference type="Gene3D" id="3.60.40.10">
    <property type="entry name" value="PPM-type phosphatase domain"/>
    <property type="match status" value="1"/>
</dbReference>
<feature type="transmembrane region" description="Helical" evidence="3">
    <location>
        <begin position="63"/>
        <end position="84"/>
    </location>
</feature>
<dbReference type="InterPro" id="IPR036457">
    <property type="entry name" value="PPM-type-like_dom_sf"/>
</dbReference>
<dbReference type="InterPro" id="IPR052016">
    <property type="entry name" value="Bact_Sigma-Reg"/>
</dbReference>
<dbReference type="PANTHER" id="PTHR43156">
    <property type="entry name" value="STAGE II SPORULATION PROTEIN E-RELATED"/>
    <property type="match status" value="1"/>
</dbReference>
<dbReference type="PANTHER" id="PTHR43156:SF2">
    <property type="entry name" value="STAGE II SPORULATION PROTEIN E"/>
    <property type="match status" value="1"/>
</dbReference>
<feature type="compositionally biased region" description="Acidic residues" evidence="2">
    <location>
        <begin position="756"/>
        <end position="766"/>
    </location>
</feature>
<dbReference type="SUPFAM" id="SSF81606">
    <property type="entry name" value="PP2C-like"/>
    <property type="match status" value="1"/>
</dbReference>
<feature type="domain" description="PPM-type phosphatase" evidence="4">
    <location>
        <begin position="502"/>
        <end position="720"/>
    </location>
</feature>
<feature type="transmembrane region" description="Helical" evidence="3">
    <location>
        <begin position="155"/>
        <end position="171"/>
    </location>
</feature>
<evidence type="ECO:0000259" key="4">
    <source>
        <dbReference type="SMART" id="SM00331"/>
    </source>
</evidence>
<feature type="compositionally biased region" description="Low complexity" evidence="2">
    <location>
        <begin position="732"/>
        <end position="755"/>
    </location>
</feature>
<dbReference type="Pfam" id="PF07228">
    <property type="entry name" value="SpoIIE"/>
    <property type="match status" value="1"/>
</dbReference>
<dbReference type="STRING" id="163.SAMN04487775_11118"/>
<dbReference type="SMART" id="SM00331">
    <property type="entry name" value="PP2C_SIG"/>
    <property type="match status" value="1"/>
</dbReference>
<keyword evidence="1" id="KW-0378">Hydrolase</keyword>
<feature type="transmembrane region" description="Helical" evidence="3">
    <location>
        <begin position="211"/>
        <end position="231"/>
    </location>
</feature>
<dbReference type="InterPro" id="IPR001932">
    <property type="entry name" value="PPM-type_phosphatase-like_dom"/>
</dbReference>
<organism evidence="5 6">
    <name type="scientific">Treponema bryantii</name>
    <dbReference type="NCBI Taxonomy" id="163"/>
    <lineage>
        <taxon>Bacteria</taxon>
        <taxon>Pseudomonadati</taxon>
        <taxon>Spirochaetota</taxon>
        <taxon>Spirochaetia</taxon>
        <taxon>Spirochaetales</taxon>
        <taxon>Treponemataceae</taxon>
        <taxon>Treponema</taxon>
    </lineage>
</organism>
<feature type="transmembrane region" description="Helical" evidence="3">
    <location>
        <begin position="96"/>
        <end position="117"/>
    </location>
</feature>
<feature type="transmembrane region" description="Helical" evidence="3">
    <location>
        <begin position="278"/>
        <end position="296"/>
    </location>
</feature>
<keyword evidence="6" id="KW-1185">Reference proteome</keyword>
<feature type="transmembrane region" description="Helical" evidence="3">
    <location>
        <begin position="6"/>
        <end position="23"/>
    </location>
</feature>
<dbReference type="OrthoDB" id="9773346at2"/>
<feature type="region of interest" description="Disordered" evidence="2">
    <location>
        <begin position="728"/>
        <end position="766"/>
    </location>
</feature>